<dbReference type="EMBL" id="BAAARN010000002">
    <property type="protein sequence ID" value="GAA2737245.1"/>
    <property type="molecule type" value="Genomic_DNA"/>
</dbReference>
<feature type="region of interest" description="Disordered" evidence="1">
    <location>
        <begin position="20"/>
        <end position="47"/>
    </location>
</feature>
<gene>
    <name evidence="2" type="ORF">GCM10009867_23690</name>
</gene>
<sequence length="246" mass="25405">MAGVLPLTVALALAGCGSEEEPAAAASSSTSSSSSSSATTEAKAPSASELYTKARATALASKSAHIVGEMTNEGKKLVIDLAGTVDGKNQSLELSEGGDSKVTIVTVGGQNYLSATEEFWADQVGADLAKNLQGRFVVLPDAQAKEFGDLTLKSLLTEMFEDKGLSVLQSANATVEKTTVDGADAWKITEKVGGDGAALIVSADEKATLLRIEGTKESPGKLDFSEWDKVPALEAPAKSKIIELPK</sequence>
<evidence type="ECO:0000256" key="1">
    <source>
        <dbReference type="SAM" id="MobiDB-lite"/>
    </source>
</evidence>
<name>A0ABN3UQD6_9MICO</name>
<protein>
    <recommendedName>
        <fullName evidence="4">Lipoprotein</fullName>
    </recommendedName>
</protein>
<evidence type="ECO:0000313" key="3">
    <source>
        <dbReference type="Proteomes" id="UP001501326"/>
    </source>
</evidence>
<proteinExistence type="predicted"/>
<accession>A0ABN3UQD6</accession>
<feature type="compositionally biased region" description="Low complexity" evidence="1">
    <location>
        <begin position="23"/>
        <end position="47"/>
    </location>
</feature>
<comment type="caution">
    <text evidence="2">The sequence shown here is derived from an EMBL/GenBank/DDBJ whole genome shotgun (WGS) entry which is preliminary data.</text>
</comment>
<reference evidence="2 3" key="1">
    <citation type="journal article" date="2019" name="Int. J. Syst. Evol. Microbiol.">
        <title>The Global Catalogue of Microorganisms (GCM) 10K type strain sequencing project: providing services to taxonomists for standard genome sequencing and annotation.</title>
        <authorList>
            <consortium name="The Broad Institute Genomics Platform"/>
            <consortium name="The Broad Institute Genome Sequencing Center for Infectious Disease"/>
            <person name="Wu L."/>
            <person name="Ma J."/>
        </authorList>
    </citation>
    <scope>NUCLEOTIDE SEQUENCE [LARGE SCALE GENOMIC DNA]</scope>
    <source>
        <strain evidence="2 3">JCM 16378</strain>
    </source>
</reference>
<evidence type="ECO:0000313" key="2">
    <source>
        <dbReference type="EMBL" id="GAA2737245.1"/>
    </source>
</evidence>
<organism evidence="2 3">
    <name type="scientific">Pedococcus aerophilus</name>
    <dbReference type="NCBI Taxonomy" id="436356"/>
    <lineage>
        <taxon>Bacteria</taxon>
        <taxon>Bacillati</taxon>
        <taxon>Actinomycetota</taxon>
        <taxon>Actinomycetes</taxon>
        <taxon>Micrococcales</taxon>
        <taxon>Intrasporangiaceae</taxon>
        <taxon>Pedococcus</taxon>
    </lineage>
</organism>
<evidence type="ECO:0008006" key="4">
    <source>
        <dbReference type="Google" id="ProtNLM"/>
    </source>
</evidence>
<keyword evidence="3" id="KW-1185">Reference proteome</keyword>
<dbReference type="Gene3D" id="2.50.20.20">
    <property type="match status" value="1"/>
</dbReference>
<dbReference type="Proteomes" id="UP001501326">
    <property type="component" value="Unassembled WGS sequence"/>
</dbReference>